<dbReference type="InterPro" id="IPR023806">
    <property type="entry name" value="CHP03905"/>
</dbReference>
<evidence type="ECO:0000259" key="6">
    <source>
        <dbReference type="Pfam" id="PF12637"/>
    </source>
</evidence>
<dbReference type="InterPro" id="IPR024434">
    <property type="entry name" value="TSCPD_dom"/>
</dbReference>
<dbReference type="GO" id="GO:0004748">
    <property type="term" value="F:ribonucleoside-diphosphate reductase activity, thioredoxin disulfide as acceptor"/>
    <property type="evidence" value="ECO:0007669"/>
    <property type="project" value="UniProtKB-EC"/>
</dbReference>
<evidence type="ECO:0000313" key="7">
    <source>
        <dbReference type="EMBL" id="HIZ71966.1"/>
    </source>
</evidence>
<dbReference type="GO" id="GO:0000166">
    <property type="term" value="F:nucleotide binding"/>
    <property type="evidence" value="ECO:0007669"/>
    <property type="project" value="UniProtKB-KW"/>
</dbReference>
<accession>A0A9D2G451</accession>
<gene>
    <name evidence="7" type="ORF">H9964_00110</name>
</gene>
<dbReference type="Proteomes" id="UP000824102">
    <property type="component" value="Unassembled WGS sequence"/>
</dbReference>
<name>A0A9D2G451_9FIRM</name>
<comment type="similarity">
    <text evidence="1">Belongs to the ribonucleoside diphosphate reductase class-2 family.</text>
</comment>
<comment type="caution">
    <text evidence="7">The sequence shown here is derived from an EMBL/GenBank/DDBJ whole genome shotgun (WGS) entry which is preliminary data.</text>
</comment>
<evidence type="ECO:0000256" key="1">
    <source>
        <dbReference type="ARBA" id="ARBA00007405"/>
    </source>
</evidence>
<dbReference type="Pfam" id="PF12637">
    <property type="entry name" value="TSCPD"/>
    <property type="match status" value="1"/>
</dbReference>
<keyword evidence="4" id="KW-0547">Nucleotide-binding</keyword>
<evidence type="ECO:0000256" key="2">
    <source>
        <dbReference type="ARBA" id="ARBA00012274"/>
    </source>
</evidence>
<sequence length="81" mass="8915">MITYSTKGTCSKQIVFDLDEEHRIHNVKFIGGCSGNLQGIGKLVEGRKAEEVVPLLKGIRCRNNTSCPDQLAKALEEQLNA</sequence>
<proteinExistence type="inferred from homology"/>
<feature type="domain" description="TSCPD" evidence="6">
    <location>
        <begin position="4"/>
        <end position="78"/>
    </location>
</feature>
<dbReference type="EC" id="1.17.4.1" evidence="2"/>
<evidence type="ECO:0000256" key="5">
    <source>
        <dbReference type="ARBA" id="ARBA00047754"/>
    </source>
</evidence>
<dbReference type="NCBIfam" id="TIGR03905">
    <property type="entry name" value="TIGR03905_4_Cys"/>
    <property type="match status" value="1"/>
</dbReference>
<evidence type="ECO:0000256" key="4">
    <source>
        <dbReference type="ARBA" id="ARBA00022741"/>
    </source>
</evidence>
<protein>
    <recommendedName>
        <fullName evidence="2">ribonucleoside-diphosphate reductase</fullName>
        <ecNumber evidence="2">1.17.4.1</ecNumber>
    </recommendedName>
</protein>
<organism evidence="7 8">
    <name type="scientific">Candidatus Gallimonas intestinavium</name>
    <dbReference type="NCBI Taxonomy" id="2838603"/>
    <lineage>
        <taxon>Bacteria</taxon>
        <taxon>Bacillati</taxon>
        <taxon>Bacillota</taxon>
        <taxon>Clostridia</taxon>
        <taxon>Candidatus Gallimonas</taxon>
    </lineage>
</organism>
<dbReference type="EMBL" id="DXBB01000004">
    <property type="protein sequence ID" value="HIZ71966.1"/>
    <property type="molecule type" value="Genomic_DNA"/>
</dbReference>
<evidence type="ECO:0000256" key="3">
    <source>
        <dbReference type="ARBA" id="ARBA00022634"/>
    </source>
</evidence>
<dbReference type="AlphaFoldDB" id="A0A9D2G451"/>
<reference evidence="7" key="1">
    <citation type="journal article" date="2021" name="PeerJ">
        <title>Extensive microbial diversity within the chicken gut microbiome revealed by metagenomics and culture.</title>
        <authorList>
            <person name="Gilroy R."/>
            <person name="Ravi A."/>
            <person name="Getino M."/>
            <person name="Pursley I."/>
            <person name="Horton D.L."/>
            <person name="Alikhan N.F."/>
            <person name="Baker D."/>
            <person name="Gharbi K."/>
            <person name="Hall N."/>
            <person name="Watson M."/>
            <person name="Adriaenssens E.M."/>
            <person name="Foster-Nyarko E."/>
            <person name="Jarju S."/>
            <person name="Secka A."/>
            <person name="Antonio M."/>
            <person name="Oren A."/>
            <person name="Chaudhuri R.R."/>
            <person name="La Ragione R."/>
            <person name="Hildebrand F."/>
            <person name="Pallen M.J."/>
        </authorList>
    </citation>
    <scope>NUCLEOTIDE SEQUENCE</scope>
    <source>
        <strain evidence="7">ChiW7-2402</strain>
    </source>
</reference>
<reference evidence="7" key="2">
    <citation type="submission" date="2021-04" db="EMBL/GenBank/DDBJ databases">
        <authorList>
            <person name="Gilroy R."/>
        </authorList>
    </citation>
    <scope>NUCLEOTIDE SEQUENCE</scope>
    <source>
        <strain evidence="7">ChiW7-2402</strain>
    </source>
</reference>
<dbReference type="GO" id="GO:0071897">
    <property type="term" value="P:DNA biosynthetic process"/>
    <property type="evidence" value="ECO:0007669"/>
    <property type="project" value="UniProtKB-KW"/>
</dbReference>
<evidence type="ECO:0000313" key="8">
    <source>
        <dbReference type="Proteomes" id="UP000824102"/>
    </source>
</evidence>
<comment type="catalytic activity">
    <reaction evidence="5">
        <text>a 2'-deoxyribonucleoside 5'-diphosphate + [thioredoxin]-disulfide + H2O = a ribonucleoside 5'-diphosphate + [thioredoxin]-dithiol</text>
        <dbReference type="Rhea" id="RHEA:23252"/>
        <dbReference type="Rhea" id="RHEA-COMP:10698"/>
        <dbReference type="Rhea" id="RHEA-COMP:10700"/>
        <dbReference type="ChEBI" id="CHEBI:15377"/>
        <dbReference type="ChEBI" id="CHEBI:29950"/>
        <dbReference type="ChEBI" id="CHEBI:50058"/>
        <dbReference type="ChEBI" id="CHEBI:57930"/>
        <dbReference type="ChEBI" id="CHEBI:73316"/>
        <dbReference type="EC" id="1.17.4.1"/>
    </reaction>
</comment>
<keyword evidence="3" id="KW-0237">DNA synthesis</keyword>